<evidence type="ECO:0000313" key="2">
    <source>
        <dbReference type="EMBL" id="MCF2652824.1"/>
    </source>
</evidence>
<keyword evidence="3" id="KW-1185">Reference proteome</keyword>
<organism evidence="2 3">
    <name type="scientific">Anaeromassilibacillus senegalensis</name>
    <dbReference type="NCBI Taxonomy" id="1673717"/>
    <lineage>
        <taxon>Bacteria</taxon>
        <taxon>Bacillati</taxon>
        <taxon>Bacillota</taxon>
        <taxon>Clostridia</taxon>
        <taxon>Eubacteriales</taxon>
        <taxon>Acutalibacteraceae</taxon>
        <taxon>Anaeromassilibacillus</taxon>
    </lineage>
</organism>
<dbReference type="InterPro" id="IPR000182">
    <property type="entry name" value="GNAT_dom"/>
</dbReference>
<accession>A0ABS9CNX2</accession>
<dbReference type="Pfam" id="PF00583">
    <property type="entry name" value="Acetyltransf_1"/>
    <property type="match status" value="1"/>
</dbReference>
<dbReference type="PROSITE" id="PS51186">
    <property type="entry name" value="GNAT"/>
    <property type="match status" value="1"/>
</dbReference>
<protein>
    <submittedName>
        <fullName evidence="2">GNAT family N-acetyltransferase</fullName>
    </submittedName>
</protein>
<dbReference type="InterPro" id="IPR016181">
    <property type="entry name" value="Acyl_CoA_acyltransferase"/>
</dbReference>
<dbReference type="RefSeq" id="WP_235323850.1">
    <property type="nucleotide sequence ID" value="NZ_JAFBIT010000002.1"/>
</dbReference>
<evidence type="ECO:0000259" key="1">
    <source>
        <dbReference type="PROSITE" id="PS51186"/>
    </source>
</evidence>
<dbReference type="EMBL" id="JAFBIT010000002">
    <property type="protein sequence ID" value="MCF2652824.1"/>
    <property type="molecule type" value="Genomic_DNA"/>
</dbReference>
<reference evidence="2 3" key="1">
    <citation type="submission" date="2020-12" db="EMBL/GenBank/DDBJ databases">
        <title>Whole genome sequences of gut porcine anaerobes.</title>
        <authorList>
            <person name="Kubasova T."/>
            <person name="Jahodarova E."/>
            <person name="Rychlik I."/>
        </authorList>
    </citation>
    <scope>NUCLEOTIDE SEQUENCE [LARGE SCALE GENOMIC DNA]</scope>
    <source>
        <strain evidence="2 3">An867</strain>
    </source>
</reference>
<dbReference type="SUPFAM" id="SSF55729">
    <property type="entry name" value="Acyl-CoA N-acyltransferases (Nat)"/>
    <property type="match status" value="1"/>
</dbReference>
<sequence length="174" mass="20190">MLTVKRIKVDSAELGQIEALYRASFPENERRPLEPLLEDTTGHGEVLAFYDGSLFCGFACLLTCGDIAHIIYFAVEESLRGKGYGSAALKAMHAEKRGQRIIVDIERENPRAANEAQREKRRRFYLKNGYRATEVRYSWRQEEYEILSFGGAVTRPDFEHFWDELYNRYNFAGY</sequence>
<dbReference type="Proteomes" id="UP001299220">
    <property type="component" value="Unassembled WGS sequence"/>
</dbReference>
<feature type="domain" description="N-acetyltransferase" evidence="1">
    <location>
        <begin position="2"/>
        <end position="150"/>
    </location>
</feature>
<comment type="caution">
    <text evidence="2">The sequence shown here is derived from an EMBL/GenBank/DDBJ whole genome shotgun (WGS) entry which is preliminary data.</text>
</comment>
<proteinExistence type="predicted"/>
<name>A0ABS9CNX2_9FIRM</name>
<dbReference type="CDD" id="cd04301">
    <property type="entry name" value="NAT_SF"/>
    <property type="match status" value="1"/>
</dbReference>
<dbReference type="Gene3D" id="3.40.630.30">
    <property type="match status" value="1"/>
</dbReference>
<gene>
    <name evidence="2" type="ORF">JQM67_09420</name>
</gene>
<evidence type="ECO:0000313" key="3">
    <source>
        <dbReference type="Proteomes" id="UP001299220"/>
    </source>
</evidence>